<proteinExistence type="predicted"/>
<reference evidence="1 2" key="1">
    <citation type="submission" date="2014-03" db="EMBL/GenBank/DDBJ databases">
        <title>Draft genome of the hookworm Oesophagostomum dentatum.</title>
        <authorList>
            <person name="Mitreva M."/>
        </authorList>
    </citation>
    <scope>NUCLEOTIDE SEQUENCE [LARGE SCALE GENOMIC DNA]</scope>
    <source>
        <strain evidence="1 2">OD-Hann</strain>
    </source>
</reference>
<organism evidence="1 2">
    <name type="scientific">Oesophagostomum dentatum</name>
    <name type="common">Nodular worm</name>
    <dbReference type="NCBI Taxonomy" id="61180"/>
    <lineage>
        <taxon>Eukaryota</taxon>
        <taxon>Metazoa</taxon>
        <taxon>Ecdysozoa</taxon>
        <taxon>Nematoda</taxon>
        <taxon>Chromadorea</taxon>
        <taxon>Rhabditida</taxon>
        <taxon>Rhabditina</taxon>
        <taxon>Rhabditomorpha</taxon>
        <taxon>Strongyloidea</taxon>
        <taxon>Strongylidae</taxon>
        <taxon>Oesophagostomum</taxon>
    </lineage>
</organism>
<protein>
    <recommendedName>
        <fullName evidence="3">Peptidase A2 domain-containing protein</fullName>
    </recommendedName>
</protein>
<dbReference type="Proteomes" id="UP000053660">
    <property type="component" value="Unassembled WGS sequence"/>
</dbReference>
<dbReference type="Gene3D" id="2.40.70.10">
    <property type="entry name" value="Acid Proteases"/>
    <property type="match status" value="1"/>
</dbReference>
<evidence type="ECO:0000313" key="1">
    <source>
        <dbReference type="EMBL" id="KHJ95844.1"/>
    </source>
</evidence>
<accession>A0A0B1TEZ1</accession>
<keyword evidence="2" id="KW-1185">Reference proteome</keyword>
<gene>
    <name evidence="1" type="ORF">OESDEN_04202</name>
</gene>
<sequence>MSKLLAGDPVAGRIRALSELNSLRPNQRIAEFYAVLKKLGKQANLECRHVGALYKVEPRRVYEEIKQLALSIEQSKLMVNARKRFEHTSRECPDRNTRVNQIKPSINQEVVDPEGWTNILKQVRSLGTSVRVQKGNEESQLSSEDLVGNRVTASVTVIGEQILGLIDTGSMISIVQRTILARAQDKGVDVTSLRLVPKSQLKPVFDASTHEMKFLEAVYLDVELKGGEKTNVPFCISCSKQNELLIGMNALRKLGVEIRIGKKPTSKGVAWIPER</sequence>
<evidence type="ECO:0008006" key="3">
    <source>
        <dbReference type="Google" id="ProtNLM"/>
    </source>
</evidence>
<dbReference type="AlphaFoldDB" id="A0A0B1TEZ1"/>
<dbReference type="SUPFAM" id="SSF50630">
    <property type="entry name" value="Acid proteases"/>
    <property type="match status" value="1"/>
</dbReference>
<name>A0A0B1TEZ1_OESDE</name>
<dbReference type="OrthoDB" id="5871317at2759"/>
<dbReference type="EMBL" id="KN549829">
    <property type="protein sequence ID" value="KHJ95844.1"/>
    <property type="molecule type" value="Genomic_DNA"/>
</dbReference>
<evidence type="ECO:0000313" key="2">
    <source>
        <dbReference type="Proteomes" id="UP000053660"/>
    </source>
</evidence>
<dbReference type="InterPro" id="IPR021109">
    <property type="entry name" value="Peptidase_aspartic_dom_sf"/>
</dbReference>